<evidence type="ECO:0000256" key="7">
    <source>
        <dbReference type="ARBA" id="ARBA00025284"/>
    </source>
</evidence>
<evidence type="ECO:0000256" key="8">
    <source>
        <dbReference type="RuleBase" id="RU363078"/>
    </source>
</evidence>
<keyword evidence="8" id="KW-0813">Transport</keyword>
<dbReference type="PANTHER" id="PTHR12570:SF65">
    <property type="entry name" value="MAGNESIUM TRANSPORTER NIPA9-RELATED"/>
    <property type="match status" value="1"/>
</dbReference>
<evidence type="ECO:0000313" key="10">
    <source>
        <dbReference type="Proteomes" id="UP001497444"/>
    </source>
</evidence>
<feature type="transmembrane region" description="Helical" evidence="8">
    <location>
        <begin position="240"/>
        <end position="262"/>
    </location>
</feature>
<dbReference type="InterPro" id="IPR037185">
    <property type="entry name" value="EmrE-like"/>
</dbReference>
<evidence type="ECO:0000256" key="1">
    <source>
        <dbReference type="ARBA" id="ARBA00004141"/>
    </source>
</evidence>
<comment type="caution">
    <text evidence="8">Lacks conserved residue(s) required for the propagation of feature annotation.</text>
</comment>
<dbReference type="InterPro" id="IPR008521">
    <property type="entry name" value="Mg_trans_NIPA"/>
</dbReference>
<dbReference type="Proteomes" id="UP001497444">
    <property type="component" value="Chromosome 19"/>
</dbReference>
<evidence type="ECO:0000256" key="2">
    <source>
        <dbReference type="ARBA" id="ARBA00007001"/>
    </source>
</evidence>
<dbReference type="EMBL" id="OZ020114">
    <property type="protein sequence ID" value="CAK9267451.1"/>
    <property type="molecule type" value="Genomic_DNA"/>
</dbReference>
<keyword evidence="5 8" id="KW-1133">Transmembrane helix</keyword>
<evidence type="ECO:0000256" key="6">
    <source>
        <dbReference type="ARBA" id="ARBA00023136"/>
    </source>
</evidence>
<organism evidence="9 10">
    <name type="scientific">Sphagnum jensenii</name>
    <dbReference type="NCBI Taxonomy" id="128206"/>
    <lineage>
        <taxon>Eukaryota</taxon>
        <taxon>Viridiplantae</taxon>
        <taxon>Streptophyta</taxon>
        <taxon>Embryophyta</taxon>
        <taxon>Bryophyta</taxon>
        <taxon>Sphagnophytina</taxon>
        <taxon>Sphagnopsida</taxon>
        <taxon>Sphagnales</taxon>
        <taxon>Sphagnaceae</taxon>
        <taxon>Sphagnum</taxon>
    </lineage>
</organism>
<keyword evidence="3 8" id="KW-0812">Transmembrane</keyword>
<sequence>MWEAVALTVAAAAGNNIGKVLQKQGTKGLPQLSLDLKVIQKYGASRTWVTGVAVDIAGAVLMLKAVSQAPVSIVQPVSGCGLAVLAVFSHFYLHEAMHGLDWLGVAMAATGTVAVGATAEGQKNGHISVIRLLLFFSWLALFFGVLDWWARSGKRRHQKLESLESQLVLSRDVDVKEEIAAGMEAGACFGLSATVCKIGFILAESGMSRWFVPAGIAVGVCCSGSGFFCQTRGLKDGRAVVVSTCAAVASIVIGVLMGLFALGESLPGSSFGRYLLLLAWTLIVLGIIVVLLSEKLGPMLPRSLRKILKPKSSMQQKVITRSGAGTVSRRDLTGNTSVNVMTVGGSANGQLKIPASKYRPSD</sequence>
<keyword evidence="4 8" id="KW-0967">Endosome</keyword>
<accession>A0ABP0WMS2</accession>
<reference evidence="9" key="1">
    <citation type="submission" date="2024-02" db="EMBL/GenBank/DDBJ databases">
        <authorList>
            <consortium name="ELIXIR-Norway"/>
            <consortium name="Elixir Norway"/>
        </authorList>
    </citation>
    <scope>NUCLEOTIDE SEQUENCE</scope>
</reference>
<evidence type="ECO:0000256" key="3">
    <source>
        <dbReference type="ARBA" id="ARBA00022692"/>
    </source>
</evidence>
<dbReference type="SUPFAM" id="SSF103481">
    <property type="entry name" value="Multidrug resistance efflux transporter EmrE"/>
    <property type="match status" value="2"/>
</dbReference>
<feature type="transmembrane region" description="Helical" evidence="8">
    <location>
        <begin position="99"/>
        <end position="117"/>
    </location>
</feature>
<keyword evidence="8" id="KW-0460">Magnesium</keyword>
<dbReference type="Gene3D" id="1.10.3730.20">
    <property type="match status" value="1"/>
</dbReference>
<evidence type="ECO:0000256" key="4">
    <source>
        <dbReference type="ARBA" id="ARBA00022753"/>
    </source>
</evidence>
<feature type="transmembrane region" description="Helical" evidence="8">
    <location>
        <begin position="274"/>
        <end position="292"/>
    </location>
</feature>
<comment type="similarity">
    <text evidence="2 8">Belongs to the NIPA (TC 2.A.7) family.</text>
</comment>
<proteinExistence type="inferred from homology"/>
<name>A0ABP0WMS2_9BRYO</name>
<feature type="transmembrane region" description="Helical" evidence="8">
    <location>
        <begin position="73"/>
        <end position="93"/>
    </location>
</feature>
<comment type="subunit">
    <text evidence="8">Homodimer.</text>
</comment>
<evidence type="ECO:0000313" key="9">
    <source>
        <dbReference type="EMBL" id="CAK9267451.1"/>
    </source>
</evidence>
<dbReference type="Pfam" id="PF05653">
    <property type="entry name" value="Mg_trans_NIPA"/>
    <property type="match status" value="1"/>
</dbReference>
<protein>
    <recommendedName>
        <fullName evidence="8">Probable magnesium transporter</fullName>
    </recommendedName>
</protein>
<keyword evidence="6 8" id="KW-0472">Membrane</keyword>
<keyword evidence="8" id="KW-1003">Cell membrane</keyword>
<keyword evidence="8" id="KW-0406">Ion transport</keyword>
<comment type="function">
    <text evidence="7 8">Acts as a Mg(2+) transporter. Can also transport other divalent cations such as Fe(2+), Sr(2+), Ba(2+), Mn(2+) and Co(2+) but to a much less extent than Mg(2+).</text>
</comment>
<feature type="transmembrane region" description="Helical" evidence="8">
    <location>
        <begin position="129"/>
        <end position="150"/>
    </location>
</feature>
<evidence type="ECO:0000256" key="5">
    <source>
        <dbReference type="ARBA" id="ARBA00022989"/>
    </source>
</evidence>
<dbReference type="PANTHER" id="PTHR12570">
    <property type="match status" value="1"/>
</dbReference>
<comment type="subcellular location">
    <subcellularLocation>
        <location evidence="8">Cell membrane</location>
        <topology evidence="8">Multi-pass membrane protein</topology>
    </subcellularLocation>
    <subcellularLocation>
        <location evidence="8">Early endosome</location>
    </subcellularLocation>
    <subcellularLocation>
        <location evidence="1">Membrane</location>
        <topology evidence="1">Multi-pass membrane protein</topology>
    </subcellularLocation>
</comment>
<keyword evidence="10" id="KW-1185">Reference proteome</keyword>
<gene>
    <name evidence="9" type="ORF">CSSPJE1EN1_LOCUS12929</name>
</gene>